<dbReference type="EMBL" id="JAGEUA010000006">
    <property type="protein sequence ID" value="KAL0972887.1"/>
    <property type="molecule type" value="Genomic_DNA"/>
</dbReference>
<dbReference type="GO" id="GO:0006811">
    <property type="term" value="P:monoatomic ion transport"/>
    <property type="evidence" value="ECO:0007669"/>
    <property type="project" value="UniProtKB-KW"/>
</dbReference>
<dbReference type="PROSITE" id="PS01310">
    <property type="entry name" value="FXYD"/>
    <property type="match status" value="1"/>
</dbReference>
<comment type="caution">
    <text evidence="10">The sequence shown here is derived from an EMBL/GenBank/DDBJ whole genome shotgun (WGS) entry which is preliminary data.</text>
</comment>
<keyword evidence="7 9" id="KW-0406">Ion transport</keyword>
<evidence type="ECO:0000256" key="9">
    <source>
        <dbReference type="RuleBase" id="RU364131"/>
    </source>
</evidence>
<proteinExistence type="inferred from homology"/>
<keyword evidence="6 9" id="KW-1133">Transmembrane helix</keyword>
<evidence type="ECO:0000256" key="5">
    <source>
        <dbReference type="ARBA" id="ARBA00022729"/>
    </source>
</evidence>
<dbReference type="InterPro" id="IPR000272">
    <property type="entry name" value="Ion-transport_regulator_FXYD"/>
</dbReference>
<keyword evidence="11" id="KW-1185">Reference proteome</keyword>
<dbReference type="Proteomes" id="UP001557470">
    <property type="component" value="Unassembled WGS sequence"/>
</dbReference>
<feature type="transmembrane region" description="Helical" evidence="9">
    <location>
        <begin position="14"/>
        <end position="34"/>
    </location>
</feature>
<sequence length="230" mass="25481">MCVKGVSIKKIERVAMETIMFFLFSLSVYVTVQVKGEEDGEEQKGMDSFIYDYHSLRICGLVFGVILFALGILLILSRKCRCSFNQEKPKAPGDEEATAETLIISKAKEPAPEPKRRREVTGLYLATKTDTHLRGTHTARIQPGSTECSSTVILIHKPATMSAAGGSEINPDADFVYDYETLRTGGLIFAGVLVIVSVFLLTGHKLRRCGKSKKIKQQSPLKPHLEDEED</sequence>
<keyword evidence="5" id="KW-0732">Signal</keyword>
<evidence type="ECO:0000313" key="10">
    <source>
        <dbReference type="EMBL" id="KAL0972887.1"/>
    </source>
</evidence>
<dbReference type="CDD" id="cd20324">
    <property type="entry name" value="FXYD6"/>
    <property type="match status" value="1"/>
</dbReference>
<keyword evidence="3 9" id="KW-0813">Transport</keyword>
<dbReference type="CDD" id="cd20330">
    <property type="entry name" value="FXYD12"/>
    <property type="match status" value="1"/>
</dbReference>
<evidence type="ECO:0000256" key="8">
    <source>
        <dbReference type="ARBA" id="ARBA00023136"/>
    </source>
</evidence>
<organism evidence="10 11">
    <name type="scientific">Umbra pygmaea</name>
    <name type="common">Eastern mudminnow</name>
    <dbReference type="NCBI Taxonomy" id="75934"/>
    <lineage>
        <taxon>Eukaryota</taxon>
        <taxon>Metazoa</taxon>
        <taxon>Chordata</taxon>
        <taxon>Craniata</taxon>
        <taxon>Vertebrata</taxon>
        <taxon>Euteleostomi</taxon>
        <taxon>Actinopterygii</taxon>
        <taxon>Neopterygii</taxon>
        <taxon>Teleostei</taxon>
        <taxon>Protacanthopterygii</taxon>
        <taxon>Esociformes</taxon>
        <taxon>Umbridae</taxon>
        <taxon>Umbra</taxon>
    </lineage>
</organism>
<feature type="transmembrane region" description="Helical" evidence="9">
    <location>
        <begin position="187"/>
        <end position="206"/>
    </location>
</feature>
<evidence type="ECO:0000256" key="1">
    <source>
        <dbReference type="ARBA" id="ARBA00004479"/>
    </source>
</evidence>
<comment type="caution">
    <text evidence="9">Lacks conserved residue(s) required for the propagation of feature annotation.</text>
</comment>
<evidence type="ECO:0000256" key="6">
    <source>
        <dbReference type="ARBA" id="ARBA00022989"/>
    </source>
</evidence>
<dbReference type="Gene3D" id="1.20.5.780">
    <property type="entry name" value="Single helix bin"/>
    <property type="match status" value="2"/>
</dbReference>
<dbReference type="PANTHER" id="PTHR14132:SF15">
    <property type="entry name" value="FXYD DOMAIN-CONTAINING ION TRANSPORT REGULATOR 6-RELATED"/>
    <property type="match status" value="1"/>
</dbReference>
<gene>
    <name evidence="10" type="ORF">UPYG_G00196070</name>
</gene>
<evidence type="ECO:0000256" key="2">
    <source>
        <dbReference type="ARBA" id="ARBA00005948"/>
    </source>
</evidence>
<evidence type="ECO:0000256" key="7">
    <source>
        <dbReference type="ARBA" id="ARBA00023065"/>
    </source>
</evidence>
<evidence type="ECO:0000313" key="11">
    <source>
        <dbReference type="Proteomes" id="UP001557470"/>
    </source>
</evidence>
<keyword evidence="8 9" id="KW-0472">Membrane</keyword>
<dbReference type="AlphaFoldDB" id="A0ABD0X519"/>
<feature type="transmembrane region" description="Helical" evidence="9">
    <location>
        <begin position="54"/>
        <end position="76"/>
    </location>
</feature>
<evidence type="ECO:0000256" key="3">
    <source>
        <dbReference type="ARBA" id="ARBA00022448"/>
    </source>
</evidence>
<comment type="subcellular location">
    <subcellularLocation>
        <location evidence="1">Membrane</location>
        <topology evidence="1">Single-pass type I membrane protein</topology>
    </subcellularLocation>
</comment>
<name>A0ABD0X519_UMBPY</name>
<keyword evidence="4 9" id="KW-0812">Transmembrane</keyword>
<dbReference type="InterPro" id="IPR047297">
    <property type="entry name" value="FXYD_motif"/>
</dbReference>
<comment type="similarity">
    <text evidence="2 9">Belongs to the FXYD family.</text>
</comment>
<dbReference type="GO" id="GO:0016020">
    <property type="term" value="C:membrane"/>
    <property type="evidence" value="ECO:0007669"/>
    <property type="project" value="UniProtKB-SubCell"/>
</dbReference>
<accession>A0ABD0X519</accession>
<reference evidence="10 11" key="1">
    <citation type="submission" date="2024-06" db="EMBL/GenBank/DDBJ databases">
        <authorList>
            <person name="Pan Q."/>
            <person name="Wen M."/>
            <person name="Jouanno E."/>
            <person name="Zahm M."/>
            <person name="Klopp C."/>
            <person name="Cabau C."/>
            <person name="Louis A."/>
            <person name="Berthelot C."/>
            <person name="Parey E."/>
            <person name="Roest Crollius H."/>
            <person name="Montfort J."/>
            <person name="Robinson-Rechavi M."/>
            <person name="Bouchez O."/>
            <person name="Lampietro C."/>
            <person name="Lopez Roques C."/>
            <person name="Donnadieu C."/>
            <person name="Postlethwait J."/>
            <person name="Bobe J."/>
            <person name="Verreycken H."/>
            <person name="Guiguen Y."/>
        </authorList>
    </citation>
    <scope>NUCLEOTIDE SEQUENCE [LARGE SCALE GENOMIC DNA]</scope>
    <source>
        <strain evidence="10">Up_M1</strain>
        <tissue evidence="10">Testis</tissue>
    </source>
</reference>
<dbReference type="Pfam" id="PF02038">
    <property type="entry name" value="ATP1G1_PLM_MAT8"/>
    <property type="match status" value="2"/>
</dbReference>
<dbReference type="PANTHER" id="PTHR14132">
    <property type="entry name" value="SODIUM/POTASSIUM-TRANSPORTING ATPASE SUBUNIT GAMMA"/>
    <property type="match status" value="1"/>
</dbReference>
<evidence type="ECO:0000256" key="4">
    <source>
        <dbReference type="ARBA" id="ARBA00022692"/>
    </source>
</evidence>
<protein>
    <recommendedName>
        <fullName evidence="9">FXYD domain-containing ion transport regulator</fullName>
    </recommendedName>
</protein>